<dbReference type="InterPro" id="IPR020023">
    <property type="entry name" value="PseG"/>
</dbReference>
<dbReference type="Pfam" id="PF04101">
    <property type="entry name" value="Glyco_tran_28_C"/>
    <property type="match status" value="1"/>
</dbReference>
<dbReference type="InterPro" id="IPR007235">
    <property type="entry name" value="Glyco_trans_28_C"/>
</dbReference>
<dbReference type="SUPFAM" id="SSF53756">
    <property type="entry name" value="UDP-Glycosyltransferase/glycogen phosphorylase"/>
    <property type="match status" value="1"/>
</dbReference>
<dbReference type="EC" id="3.6.1.57" evidence="2"/>
<evidence type="ECO:0000259" key="1">
    <source>
        <dbReference type="Pfam" id="PF04101"/>
    </source>
</evidence>
<dbReference type="NCBIfam" id="TIGR03590">
    <property type="entry name" value="PseG"/>
    <property type="match status" value="1"/>
</dbReference>
<sequence>MRRCWIRADASKLIGTGHIYRCLSIASYLKKQAIDVRFVCRAIEGHLCALIESKGFRVVRLPADLINQRIDYTDLADDTLLKDIQSNLPHAHWLEASQIKDALASIQAIKPEKPTQDDYLIIDHFALDSLWETQVRKKFQFKMVAIDGQADRTHAVDALIDPSVSISETKWSGLLSVETKLFTGLSFVPIQERYYAMSESVSRGNDLHTVLVAFGGVDAEEYSLLTLQSLIKLPIQLKVLMVVGRNYPNLEALSKLCDQYEQVELFVQTDLMPELMSQANLAIGAGGTMAWERCVMTLPSLVAEIADNQKQQVLSLEKLGLAINLGRSKTDYVANLDAALNLIINQPSLLHEMTNNLQTLTSKIEPNAWKKVFL</sequence>
<evidence type="ECO:0000313" key="2">
    <source>
        <dbReference type="EMBL" id="WEJ63361.1"/>
    </source>
</evidence>
<dbReference type="RefSeq" id="WP_275595614.1">
    <property type="nucleotide sequence ID" value="NZ_CP102381.1"/>
</dbReference>
<feature type="domain" description="Glycosyl transferase family 28 C-terminal" evidence="1">
    <location>
        <begin position="209"/>
        <end position="357"/>
    </location>
</feature>
<keyword evidence="3" id="KW-1185">Reference proteome</keyword>
<accession>A0ABY8CFU9</accession>
<dbReference type="PANTHER" id="PTHR21015:SF22">
    <property type="entry name" value="GLYCOSYLTRANSFERASE"/>
    <property type="match status" value="1"/>
</dbReference>
<dbReference type="Gene3D" id="3.40.50.11190">
    <property type="match status" value="1"/>
</dbReference>
<organism evidence="2 3">
    <name type="scientific">Thiomicrorhabdus lithotrophica</name>
    <dbReference type="NCBI Taxonomy" id="2949997"/>
    <lineage>
        <taxon>Bacteria</taxon>
        <taxon>Pseudomonadati</taxon>
        <taxon>Pseudomonadota</taxon>
        <taxon>Gammaproteobacteria</taxon>
        <taxon>Thiotrichales</taxon>
        <taxon>Piscirickettsiaceae</taxon>
        <taxon>Thiomicrorhabdus</taxon>
    </lineage>
</organism>
<dbReference type="GO" id="GO:0016787">
    <property type="term" value="F:hydrolase activity"/>
    <property type="evidence" value="ECO:0007669"/>
    <property type="project" value="UniProtKB-KW"/>
</dbReference>
<protein>
    <submittedName>
        <fullName evidence="2">UDP-2,4-diacetamido-2,4, 6-trideoxy-beta-L-altropyranose hydrolase</fullName>
        <ecNumber evidence="2">3.6.1.57</ecNumber>
    </submittedName>
</protein>
<dbReference type="Proteomes" id="UP001222275">
    <property type="component" value="Chromosome"/>
</dbReference>
<dbReference type="PANTHER" id="PTHR21015">
    <property type="entry name" value="UDP-N-ACETYLGLUCOSAMINE--N-ACETYLMURAMYL-(PENTAPEPTIDE) PYROPHOSPHORYL-UNDECAPRENOL N-ACETYLGLUCOSAMINE TRANSFERASE 1"/>
    <property type="match status" value="1"/>
</dbReference>
<reference evidence="2 3" key="1">
    <citation type="submission" date="2022-06" db="EMBL/GenBank/DDBJ databases">
        <title>Thiomicrohabdus sp. nov, an obligately chemolithoautotrophic, sulfur-oxidizing bacterium isolated from beach of Guanyin Mountain. Amoy.</title>
        <authorList>
            <person name="Zhu H."/>
        </authorList>
    </citation>
    <scope>NUCLEOTIDE SEQUENCE [LARGE SCALE GENOMIC DNA]</scope>
    <source>
        <strain evidence="2 3">XGS-01</strain>
    </source>
</reference>
<dbReference type="Gene3D" id="3.40.50.2000">
    <property type="entry name" value="Glycogen Phosphorylase B"/>
    <property type="match status" value="1"/>
</dbReference>
<evidence type="ECO:0000313" key="3">
    <source>
        <dbReference type="Proteomes" id="UP001222275"/>
    </source>
</evidence>
<keyword evidence="2" id="KW-0378">Hydrolase</keyword>
<gene>
    <name evidence="2" type="primary">pseG</name>
    <name evidence="2" type="ORF">NR989_03650</name>
</gene>
<dbReference type="EMBL" id="CP102381">
    <property type="protein sequence ID" value="WEJ63361.1"/>
    <property type="molecule type" value="Genomic_DNA"/>
</dbReference>
<proteinExistence type="predicted"/>
<name>A0ABY8CFU9_9GAMM</name>